<dbReference type="EMBL" id="LGVV01000037">
    <property type="protein sequence ID" value="KNX40886.1"/>
    <property type="molecule type" value="Genomic_DNA"/>
</dbReference>
<organism evidence="1 2">
    <name type="scientific">Roseovarius tolerans</name>
    <dbReference type="NCBI Taxonomy" id="74031"/>
    <lineage>
        <taxon>Bacteria</taxon>
        <taxon>Pseudomonadati</taxon>
        <taxon>Pseudomonadota</taxon>
        <taxon>Alphaproteobacteria</taxon>
        <taxon>Rhodobacterales</taxon>
        <taxon>Roseobacteraceae</taxon>
        <taxon>Roseovarius</taxon>
    </lineage>
</organism>
<comment type="caution">
    <text evidence="1">The sequence shown here is derived from an EMBL/GenBank/DDBJ whole genome shotgun (WGS) entry which is preliminary data.</text>
</comment>
<proteinExistence type="predicted"/>
<dbReference type="Proteomes" id="UP000037046">
    <property type="component" value="Unassembled WGS sequence"/>
</dbReference>
<evidence type="ECO:0000313" key="2">
    <source>
        <dbReference type="Proteomes" id="UP000037046"/>
    </source>
</evidence>
<gene>
    <name evidence="1" type="ORF">ROTO_25740</name>
</gene>
<accession>A0A0L6CT44</accession>
<name>A0A0L6CT44_9RHOB</name>
<dbReference type="Pfam" id="PF12974">
    <property type="entry name" value="Phosphonate-bd"/>
    <property type="match status" value="1"/>
</dbReference>
<sequence>MIAALPMYDRPETAAANDRLWQGLRAALGYGPETLTRDGDLWNTWQSPDLLIAQTCGYPFRARLHPHVQLVGTPVLALPDCPPGHYCSALVVRADDPRDAPEAFGAAPFAYNEALSQSGWAAPQNWAAARGFTFSNPFQTGAHRASALAVAEGRADIAAIDALTWDILRGHDRFTDTLRVLARTDPTPALPYITARDRDPAPLFNALQTAIAGLSQDDRTTLGITSLIRLPATDYLAVPNPPPPPPN</sequence>
<keyword evidence="2" id="KW-1185">Reference proteome</keyword>
<evidence type="ECO:0000313" key="1">
    <source>
        <dbReference type="EMBL" id="KNX40886.1"/>
    </source>
</evidence>
<dbReference type="STRING" id="74031.SAMN04488077_10150"/>
<dbReference type="Gene3D" id="3.40.190.10">
    <property type="entry name" value="Periplasmic binding protein-like II"/>
    <property type="match status" value="2"/>
</dbReference>
<dbReference type="PANTHER" id="PTHR35841">
    <property type="entry name" value="PHOSPHONATES-BINDING PERIPLASMIC PROTEIN"/>
    <property type="match status" value="1"/>
</dbReference>
<dbReference type="OrthoDB" id="7353682at2"/>
<dbReference type="PATRIC" id="fig|74031.6.peg.2624"/>
<dbReference type="AlphaFoldDB" id="A0A0L6CT44"/>
<dbReference type="PANTHER" id="PTHR35841:SF1">
    <property type="entry name" value="PHOSPHONATES-BINDING PERIPLASMIC PROTEIN"/>
    <property type="match status" value="1"/>
</dbReference>
<reference evidence="2" key="1">
    <citation type="submission" date="2015-07" db="EMBL/GenBank/DDBJ databases">
        <title>Draft Genome Sequence of Roseovarius tolerans EL-164, a producer of N-Acylated Alanine Methyl Esters (NAMEs).</title>
        <authorList>
            <person name="Voget S."/>
            <person name="Bruns H."/>
            <person name="Wagner-Doebler I."/>
            <person name="Schulz S."/>
            <person name="Daniel R."/>
        </authorList>
    </citation>
    <scope>NUCLEOTIDE SEQUENCE [LARGE SCALE GENOMIC DNA]</scope>
    <source>
        <strain evidence="2">EL-164</strain>
    </source>
</reference>
<protein>
    <submittedName>
        <fullName evidence="1">ABC transporter, phosphonate, periplasmic substrate-binding protein</fullName>
    </submittedName>
</protein>
<dbReference type="RefSeq" id="WP_050663436.1">
    <property type="nucleotide sequence ID" value="NZ_CP118494.1"/>
</dbReference>
<dbReference type="SUPFAM" id="SSF53850">
    <property type="entry name" value="Periplasmic binding protein-like II"/>
    <property type="match status" value="1"/>
</dbReference>